<dbReference type="RefSeq" id="WP_044392616.1">
    <property type="nucleotide sequence ID" value="NZ_JXIQ01000065.1"/>
</dbReference>
<dbReference type="AlphaFoldDB" id="A0A0D6ZAL1"/>
<name>A0A0D6ZAL1_9BACI</name>
<reference evidence="1 2" key="1">
    <citation type="submission" date="2015-01" db="EMBL/GenBank/DDBJ databases">
        <title>Draft genome sequences of the supercritical CO2 tolerant bacteria Bacillus subterraneus MITOT1 and Bacillus cereus MIT0214.</title>
        <authorList>
            <person name="Peet K.C."/>
            <person name="Thompson J.R."/>
        </authorList>
    </citation>
    <scope>NUCLEOTIDE SEQUENCE [LARGE SCALE GENOMIC DNA]</scope>
    <source>
        <strain evidence="1 2">MITOT1</strain>
    </source>
</reference>
<protein>
    <submittedName>
        <fullName evidence="1">Uncharacterized protein</fullName>
    </submittedName>
</protein>
<dbReference type="PATRIC" id="fig|285983.3.peg.4144"/>
<organism evidence="1 2">
    <name type="scientific">Mesobacillus subterraneus</name>
    <dbReference type="NCBI Taxonomy" id="285983"/>
    <lineage>
        <taxon>Bacteria</taxon>
        <taxon>Bacillati</taxon>
        <taxon>Bacillota</taxon>
        <taxon>Bacilli</taxon>
        <taxon>Bacillales</taxon>
        <taxon>Bacillaceae</taxon>
        <taxon>Mesobacillus</taxon>
    </lineage>
</organism>
<comment type="caution">
    <text evidence="1">The sequence shown here is derived from an EMBL/GenBank/DDBJ whole genome shotgun (WGS) entry which is preliminary data.</text>
</comment>
<evidence type="ECO:0000313" key="1">
    <source>
        <dbReference type="EMBL" id="KIY22557.1"/>
    </source>
</evidence>
<accession>A0A0D6ZAL1</accession>
<sequence>MLRKIGLLVLFTILINKPDITLAHDGSLPLGTPDFHIAPGFGDTETIIDYDNGVRGVQHNFYWAEATVL</sequence>
<evidence type="ECO:0000313" key="2">
    <source>
        <dbReference type="Proteomes" id="UP000032512"/>
    </source>
</evidence>
<keyword evidence="2" id="KW-1185">Reference proteome</keyword>
<dbReference type="Proteomes" id="UP000032512">
    <property type="component" value="Unassembled WGS sequence"/>
</dbReference>
<proteinExistence type="predicted"/>
<dbReference type="EMBL" id="JXIQ01000065">
    <property type="protein sequence ID" value="KIY22557.1"/>
    <property type="molecule type" value="Genomic_DNA"/>
</dbReference>
<gene>
    <name evidence="1" type="ORF">UB32_07755</name>
</gene>